<dbReference type="EMBL" id="CAKOGL010000007">
    <property type="protein sequence ID" value="CAH2088497.1"/>
    <property type="molecule type" value="Genomic_DNA"/>
</dbReference>
<name>A0AAU9TQS8_EUPED</name>
<evidence type="ECO:0000313" key="1">
    <source>
        <dbReference type="EMBL" id="CAH2088497.1"/>
    </source>
</evidence>
<gene>
    <name evidence="1" type="ORF">EEDITHA_LOCUS4652</name>
</gene>
<proteinExistence type="predicted"/>
<dbReference type="AlphaFoldDB" id="A0AAU9TQS8"/>
<evidence type="ECO:0000313" key="2">
    <source>
        <dbReference type="Proteomes" id="UP001153954"/>
    </source>
</evidence>
<organism evidence="1 2">
    <name type="scientific">Euphydryas editha</name>
    <name type="common">Edith's checkerspot</name>
    <dbReference type="NCBI Taxonomy" id="104508"/>
    <lineage>
        <taxon>Eukaryota</taxon>
        <taxon>Metazoa</taxon>
        <taxon>Ecdysozoa</taxon>
        <taxon>Arthropoda</taxon>
        <taxon>Hexapoda</taxon>
        <taxon>Insecta</taxon>
        <taxon>Pterygota</taxon>
        <taxon>Neoptera</taxon>
        <taxon>Endopterygota</taxon>
        <taxon>Lepidoptera</taxon>
        <taxon>Glossata</taxon>
        <taxon>Ditrysia</taxon>
        <taxon>Papilionoidea</taxon>
        <taxon>Nymphalidae</taxon>
        <taxon>Nymphalinae</taxon>
        <taxon>Euphydryas</taxon>
    </lineage>
</organism>
<protein>
    <recommendedName>
        <fullName evidence="3">DDE-1 domain-containing protein</fullName>
    </recommendedName>
</protein>
<dbReference type="Proteomes" id="UP001153954">
    <property type="component" value="Unassembled WGS sequence"/>
</dbReference>
<comment type="caution">
    <text evidence="1">The sequence shown here is derived from an EMBL/GenBank/DDBJ whole genome shotgun (WGS) entry which is preliminary data.</text>
</comment>
<reference evidence="1" key="1">
    <citation type="submission" date="2022-03" db="EMBL/GenBank/DDBJ databases">
        <authorList>
            <person name="Tunstrom K."/>
        </authorList>
    </citation>
    <scope>NUCLEOTIDE SEQUENCE</scope>
</reference>
<sequence>MSKIRVNIREQYPYSSYGDDKDNLTVLITGNGAGELAPPMIIFNYERIPSCIAATVPDDWTIGKSENGWMWSTFFEYMTNVFNPWLEQNNIENQSYSLWMATNHT</sequence>
<evidence type="ECO:0008006" key="3">
    <source>
        <dbReference type="Google" id="ProtNLM"/>
    </source>
</evidence>
<keyword evidence="2" id="KW-1185">Reference proteome</keyword>
<accession>A0AAU9TQS8</accession>